<organism evidence="1 2">
    <name type="scientific">Basidiobolus ranarum</name>
    <dbReference type="NCBI Taxonomy" id="34480"/>
    <lineage>
        <taxon>Eukaryota</taxon>
        <taxon>Fungi</taxon>
        <taxon>Fungi incertae sedis</taxon>
        <taxon>Zoopagomycota</taxon>
        <taxon>Entomophthoromycotina</taxon>
        <taxon>Basidiobolomycetes</taxon>
        <taxon>Basidiobolales</taxon>
        <taxon>Basidiobolaceae</taxon>
        <taxon>Basidiobolus</taxon>
    </lineage>
</organism>
<name>A0ABR2WIL9_9FUNG</name>
<evidence type="ECO:0000313" key="2">
    <source>
        <dbReference type="Proteomes" id="UP001479436"/>
    </source>
</evidence>
<sequence length="72" mass="8572">MVFRLVSIPGILRSEIIQVSQTRYTWQILVHNGGNVSCESPYHGTYWSPAINWHIMLMHLEDTWWYVPWNLV</sequence>
<dbReference type="Proteomes" id="UP001479436">
    <property type="component" value="Unassembled WGS sequence"/>
</dbReference>
<comment type="caution">
    <text evidence="1">The sequence shown here is derived from an EMBL/GenBank/DDBJ whole genome shotgun (WGS) entry which is preliminary data.</text>
</comment>
<keyword evidence="2" id="KW-1185">Reference proteome</keyword>
<accession>A0ABR2WIL9</accession>
<protein>
    <submittedName>
        <fullName evidence="1">Uncharacterized protein</fullName>
    </submittedName>
</protein>
<evidence type="ECO:0000313" key="1">
    <source>
        <dbReference type="EMBL" id="KAK9761296.1"/>
    </source>
</evidence>
<proteinExistence type="predicted"/>
<gene>
    <name evidence="1" type="ORF">K7432_013906</name>
</gene>
<dbReference type="EMBL" id="JASJQH010001453">
    <property type="protein sequence ID" value="KAK9761296.1"/>
    <property type="molecule type" value="Genomic_DNA"/>
</dbReference>
<reference evidence="1 2" key="1">
    <citation type="submission" date="2023-04" db="EMBL/GenBank/DDBJ databases">
        <title>Genome of Basidiobolus ranarum AG-B5.</title>
        <authorList>
            <person name="Stajich J.E."/>
            <person name="Carter-House D."/>
            <person name="Gryganskyi A."/>
        </authorList>
    </citation>
    <scope>NUCLEOTIDE SEQUENCE [LARGE SCALE GENOMIC DNA]</scope>
    <source>
        <strain evidence="1 2">AG-B5</strain>
    </source>
</reference>